<keyword evidence="10" id="KW-0732">Signal</keyword>
<evidence type="ECO:0000313" key="13">
    <source>
        <dbReference type="Proteomes" id="UP001186944"/>
    </source>
</evidence>
<dbReference type="PANTHER" id="PTHR42643:SF24">
    <property type="entry name" value="IONOTROPIC RECEPTOR 60A"/>
    <property type="match status" value="1"/>
</dbReference>
<dbReference type="SUPFAM" id="SSF53850">
    <property type="entry name" value="Periplasmic binding protein-like II"/>
    <property type="match status" value="1"/>
</dbReference>
<dbReference type="PANTHER" id="PTHR42643">
    <property type="entry name" value="IONOTROPIC RECEPTOR 20A-RELATED"/>
    <property type="match status" value="1"/>
</dbReference>
<evidence type="ECO:0000256" key="9">
    <source>
        <dbReference type="SAM" id="Phobius"/>
    </source>
</evidence>
<evidence type="ECO:0000256" key="4">
    <source>
        <dbReference type="ARBA" id="ARBA00022989"/>
    </source>
</evidence>
<name>A0AA89C010_PINIB</name>
<reference evidence="12" key="1">
    <citation type="submission" date="2019-08" db="EMBL/GenBank/DDBJ databases">
        <title>The improved chromosome-level genome for the pearl oyster Pinctada fucata martensii using PacBio sequencing and Hi-C.</title>
        <authorList>
            <person name="Zheng Z."/>
        </authorList>
    </citation>
    <scope>NUCLEOTIDE SEQUENCE</scope>
    <source>
        <strain evidence="12">ZZ-2019</strain>
        <tissue evidence="12">Adductor muscle</tissue>
    </source>
</reference>
<evidence type="ECO:0000313" key="12">
    <source>
        <dbReference type="EMBL" id="KAK3102930.1"/>
    </source>
</evidence>
<sequence length="339" mass="37684">MLLVVCMVMGILYGAINHFSPSEWSKVPPDEDKTNSRESFTPKNAGFFVHSTLNWQGYKEVPRSPGGRFLTTMWFSFVSFLIYGYSANLVSILVNRPPNQSVIPHKSFRSMIQDVKVDAKTTMSSRDLESLFMASVDRDLPVLYEKVSGGFVTSGSVEKDDMNLFDSLSQSEMSTVLVTPSSVAKYRVRNKCDLISSDSFLKLQYAFCARRDNTGIINLINAVILRMIEEGKMEGLIKRWMPSDSCDRNLGKILVSAQIPVSTARPLSLADLAVPYIMLLVGVIVSIIMLIVETCLHRRRQRQNESNTEPIVMTTTNGGASKTEGGADDEKVPMAADEP</sequence>
<evidence type="ECO:0000256" key="6">
    <source>
        <dbReference type="ARBA" id="ARBA00023170"/>
    </source>
</evidence>
<dbReference type="AlphaFoldDB" id="A0AA89C010"/>
<feature type="signal peptide" evidence="10">
    <location>
        <begin position="1"/>
        <end position="18"/>
    </location>
</feature>
<keyword evidence="6" id="KW-0675">Receptor</keyword>
<evidence type="ECO:0000256" key="5">
    <source>
        <dbReference type="ARBA" id="ARBA00023136"/>
    </source>
</evidence>
<evidence type="ECO:0000256" key="10">
    <source>
        <dbReference type="SAM" id="SignalP"/>
    </source>
</evidence>
<protein>
    <recommendedName>
        <fullName evidence="11">Ionotropic glutamate receptor C-terminal domain-containing protein</fullName>
    </recommendedName>
</protein>
<feature type="region of interest" description="Disordered" evidence="8">
    <location>
        <begin position="302"/>
        <end position="339"/>
    </location>
</feature>
<feature type="chain" id="PRO_5041652167" description="Ionotropic glutamate receptor C-terminal domain-containing protein" evidence="10">
    <location>
        <begin position="19"/>
        <end position="339"/>
    </location>
</feature>
<evidence type="ECO:0000256" key="1">
    <source>
        <dbReference type="ARBA" id="ARBA00004651"/>
    </source>
</evidence>
<dbReference type="GO" id="GO:0015276">
    <property type="term" value="F:ligand-gated monoatomic ion channel activity"/>
    <property type="evidence" value="ECO:0007669"/>
    <property type="project" value="InterPro"/>
</dbReference>
<evidence type="ECO:0000256" key="3">
    <source>
        <dbReference type="ARBA" id="ARBA00022692"/>
    </source>
</evidence>
<feature type="compositionally biased region" description="Polar residues" evidence="8">
    <location>
        <begin position="304"/>
        <end position="320"/>
    </location>
</feature>
<dbReference type="Gene3D" id="1.10.287.70">
    <property type="match status" value="1"/>
</dbReference>
<keyword evidence="4 9" id="KW-1133">Transmembrane helix</keyword>
<keyword evidence="2" id="KW-1003">Cell membrane</keyword>
<evidence type="ECO:0000259" key="11">
    <source>
        <dbReference type="Pfam" id="PF00060"/>
    </source>
</evidence>
<dbReference type="EMBL" id="VSWD01000005">
    <property type="protein sequence ID" value="KAK3102930.1"/>
    <property type="molecule type" value="Genomic_DNA"/>
</dbReference>
<feature type="domain" description="Ionotropic glutamate receptor C-terminal" evidence="11">
    <location>
        <begin position="2"/>
        <end position="135"/>
    </location>
</feature>
<dbReference type="GO" id="GO:0005886">
    <property type="term" value="C:plasma membrane"/>
    <property type="evidence" value="ECO:0007669"/>
    <property type="project" value="UniProtKB-SubCell"/>
</dbReference>
<gene>
    <name evidence="12" type="ORF">FSP39_015008</name>
</gene>
<keyword evidence="3 9" id="KW-0812">Transmembrane</keyword>
<accession>A0AA89C010</accession>
<comment type="subcellular location">
    <subcellularLocation>
        <location evidence="1">Cell membrane</location>
        <topology evidence="1">Multi-pass membrane protein</topology>
    </subcellularLocation>
</comment>
<keyword evidence="7" id="KW-0325">Glycoprotein</keyword>
<dbReference type="InterPro" id="IPR052192">
    <property type="entry name" value="Insect_Ionotropic_Sensory_Rcpt"/>
</dbReference>
<keyword evidence="13" id="KW-1185">Reference proteome</keyword>
<evidence type="ECO:0000256" key="2">
    <source>
        <dbReference type="ARBA" id="ARBA00022475"/>
    </source>
</evidence>
<evidence type="ECO:0000256" key="8">
    <source>
        <dbReference type="SAM" id="MobiDB-lite"/>
    </source>
</evidence>
<proteinExistence type="predicted"/>
<keyword evidence="5 9" id="KW-0472">Membrane</keyword>
<dbReference type="GO" id="GO:0050906">
    <property type="term" value="P:detection of stimulus involved in sensory perception"/>
    <property type="evidence" value="ECO:0007669"/>
    <property type="project" value="UniProtKB-ARBA"/>
</dbReference>
<dbReference type="InterPro" id="IPR001320">
    <property type="entry name" value="Iontro_rcpt_C"/>
</dbReference>
<dbReference type="Proteomes" id="UP001186944">
    <property type="component" value="Unassembled WGS sequence"/>
</dbReference>
<comment type="caution">
    <text evidence="12">The sequence shown here is derived from an EMBL/GenBank/DDBJ whole genome shotgun (WGS) entry which is preliminary data.</text>
</comment>
<dbReference type="Pfam" id="PF00060">
    <property type="entry name" value="Lig_chan"/>
    <property type="match status" value="1"/>
</dbReference>
<feature type="transmembrane region" description="Helical" evidence="9">
    <location>
        <begin position="273"/>
        <end position="292"/>
    </location>
</feature>
<evidence type="ECO:0000256" key="7">
    <source>
        <dbReference type="ARBA" id="ARBA00023180"/>
    </source>
</evidence>
<organism evidence="12 13">
    <name type="scientific">Pinctada imbricata</name>
    <name type="common">Atlantic pearl-oyster</name>
    <name type="synonym">Pinctada martensii</name>
    <dbReference type="NCBI Taxonomy" id="66713"/>
    <lineage>
        <taxon>Eukaryota</taxon>
        <taxon>Metazoa</taxon>
        <taxon>Spiralia</taxon>
        <taxon>Lophotrochozoa</taxon>
        <taxon>Mollusca</taxon>
        <taxon>Bivalvia</taxon>
        <taxon>Autobranchia</taxon>
        <taxon>Pteriomorphia</taxon>
        <taxon>Pterioida</taxon>
        <taxon>Pterioidea</taxon>
        <taxon>Pteriidae</taxon>
        <taxon>Pinctada</taxon>
    </lineage>
</organism>